<dbReference type="Proteomes" id="UP000296079">
    <property type="component" value="Chromosome 2"/>
</dbReference>
<dbReference type="Pfam" id="PF01381">
    <property type="entry name" value="HTH_3"/>
    <property type="match status" value="1"/>
</dbReference>
<dbReference type="AlphaFoldDB" id="Q0K1K6"/>
<accession>Q0K1K6</accession>
<protein>
    <submittedName>
        <fullName evidence="3">Helix-turn-helix domain-containing protein</fullName>
    </submittedName>
</protein>
<dbReference type="InterPro" id="IPR010982">
    <property type="entry name" value="Lambda_DNA-bd_dom_sf"/>
</dbReference>
<keyword evidence="4" id="KW-1185">Reference proteome</keyword>
<reference evidence="2 4" key="1">
    <citation type="journal article" date="2006" name="Nat. Biotechnol.">
        <title>Genome sequence of the bioplastic-producing 'Knallgas' bacterium Ralstonia eutropha H16.</title>
        <authorList>
            <person name="Pohlmann A."/>
            <person name="Fricke W.F."/>
            <person name="Reinecke F."/>
            <person name="Kusian B."/>
            <person name="Liesegang H."/>
            <person name="Cramm R."/>
            <person name="Eitinger T."/>
            <person name="Ewering C."/>
            <person name="Potter M."/>
            <person name="Schwartz E."/>
            <person name="Strittmatter A."/>
            <person name="Voss I."/>
            <person name="Gottschalk G."/>
            <person name="Steinbuechel A."/>
            <person name="Friedrich B."/>
            <person name="Bowien B."/>
        </authorList>
    </citation>
    <scope>NUCLEOTIDE SEQUENCE [LARGE SCALE GENOMIC DNA]</scope>
    <source>
        <strain evidence="4">ATCC 17699 / DSM 428 / KCTC 22496 / NCIMB 10442 / H16 / Stanier 337</strain>
        <strain evidence="2">H16</strain>
    </source>
</reference>
<reference evidence="3 5" key="2">
    <citation type="submission" date="2019-04" db="EMBL/GenBank/DDBJ databases">
        <title>Long-read de novo sequencing of Cupriavidus necator H16.</title>
        <authorList>
            <person name="Little G.T."/>
            <person name="Ehsaan M."/>
            <person name="Arenas-Lopez C."/>
            <person name="Jawed K."/>
            <person name="Winzer K."/>
            <person name="Kovacs K."/>
            <person name="Malys N."/>
            <person name="Minton N.P."/>
        </authorList>
    </citation>
    <scope>NUCLEOTIDE SEQUENCE [LARGE SCALE GENOMIC DNA]</scope>
    <source>
        <strain evidence="3 5">H16</strain>
    </source>
</reference>
<name>Q0K1K6_CUPNH</name>
<dbReference type="RefSeq" id="WP_011617158.1">
    <property type="nucleotide sequence ID" value="NC_008314.1"/>
</dbReference>
<dbReference type="PROSITE" id="PS50943">
    <property type="entry name" value="HTH_CROC1"/>
    <property type="match status" value="1"/>
</dbReference>
<evidence type="ECO:0000313" key="5">
    <source>
        <dbReference type="Proteomes" id="UP000296079"/>
    </source>
</evidence>
<evidence type="ECO:0000259" key="1">
    <source>
        <dbReference type="PROSITE" id="PS50943"/>
    </source>
</evidence>
<dbReference type="eggNOG" id="ENOG50337CE">
    <property type="taxonomic scope" value="Bacteria"/>
</dbReference>
<dbReference type="OrthoDB" id="8777496at2"/>
<evidence type="ECO:0000313" key="4">
    <source>
        <dbReference type="Proteomes" id="UP000008210"/>
    </source>
</evidence>
<proteinExistence type="predicted"/>
<evidence type="ECO:0000313" key="3">
    <source>
        <dbReference type="EMBL" id="QCC03983.1"/>
    </source>
</evidence>
<dbReference type="Proteomes" id="UP000008210">
    <property type="component" value="Chromosome 2"/>
</dbReference>
<dbReference type="SUPFAM" id="SSF47413">
    <property type="entry name" value="lambda repressor-like DNA-binding domains"/>
    <property type="match status" value="1"/>
</dbReference>
<evidence type="ECO:0000313" key="2">
    <source>
        <dbReference type="EMBL" id="CAJ96118.1"/>
    </source>
</evidence>
<dbReference type="EMBL" id="CP039288">
    <property type="protein sequence ID" value="QCC03983.1"/>
    <property type="molecule type" value="Genomic_DNA"/>
</dbReference>
<dbReference type="STRING" id="381666.H16_B1328"/>
<dbReference type="HOGENOM" id="CLU_147214_1_0_4"/>
<dbReference type="InterPro" id="IPR001387">
    <property type="entry name" value="Cro/C1-type_HTH"/>
</dbReference>
<dbReference type="Gene3D" id="1.10.260.40">
    <property type="entry name" value="lambda repressor-like DNA-binding domains"/>
    <property type="match status" value="1"/>
</dbReference>
<dbReference type="EMBL" id="AM260480">
    <property type="protein sequence ID" value="CAJ96118.1"/>
    <property type="molecule type" value="Genomic_DNA"/>
</dbReference>
<organism evidence="2 4">
    <name type="scientific">Cupriavidus necator (strain ATCC 17699 / DSM 428 / KCTC 22496 / NCIMB 10442 / H16 / Stanier 337)</name>
    <name type="common">Ralstonia eutropha</name>
    <dbReference type="NCBI Taxonomy" id="381666"/>
    <lineage>
        <taxon>Bacteria</taxon>
        <taxon>Pseudomonadati</taxon>
        <taxon>Pseudomonadota</taxon>
        <taxon>Betaproteobacteria</taxon>
        <taxon>Burkholderiales</taxon>
        <taxon>Burkholderiaceae</taxon>
        <taxon>Cupriavidus</taxon>
    </lineage>
</organism>
<feature type="domain" description="HTH cro/C1-type" evidence="1">
    <location>
        <begin position="24"/>
        <end position="64"/>
    </location>
</feature>
<sequence>MKTTLEYVDAVKIRLDLPSDYAIAKSLGVSRQAVSQYRQGKAAFDDLTAVRVAEILGLNPMEVIAAANRERAKSEDARRVWTGLFDRFAANFETLCEHLRIAQTPRLA</sequence>
<gene>
    <name evidence="2" type="ordered locus">H16_B1328</name>
    <name evidence="3" type="ORF">E6A55_25905</name>
</gene>
<dbReference type="CDD" id="cd00093">
    <property type="entry name" value="HTH_XRE"/>
    <property type="match status" value="1"/>
</dbReference>
<dbReference type="KEGG" id="reh:H16_B1328"/>
<dbReference type="GO" id="GO:0003677">
    <property type="term" value="F:DNA binding"/>
    <property type="evidence" value="ECO:0007669"/>
    <property type="project" value="InterPro"/>
</dbReference>